<dbReference type="InterPro" id="IPR010730">
    <property type="entry name" value="HET"/>
</dbReference>
<dbReference type="EMBL" id="MU853811">
    <property type="protein sequence ID" value="KAK3939449.1"/>
    <property type="molecule type" value="Genomic_DNA"/>
</dbReference>
<feature type="domain" description="Heterokaryon incompatibility" evidence="1">
    <location>
        <begin position="245"/>
        <end position="399"/>
    </location>
</feature>
<keyword evidence="3" id="KW-1185">Reference proteome</keyword>
<dbReference type="PANTHER" id="PTHR33112">
    <property type="entry name" value="DOMAIN PROTEIN, PUTATIVE-RELATED"/>
    <property type="match status" value="1"/>
</dbReference>
<dbReference type="PANTHER" id="PTHR33112:SF16">
    <property type="entry name" value="HETEROKARYON INCOMPATIBILITY DOMAIN-CONTAINING PROTEIN"/>
    <property type="match status" value="1"/>
</dbReference>
<protein>
    <submittedName>
        <fullName evidence="2">Heterokaryon incompatibility protein-domain-containing protein</fullName>
    </submittedName>
</protein>
<comment type="caution">
    <text evidence="2">The sequence shown here is derived from an EMBL/GenBank/DDBJ whole genome shotgun (WGS) entry which is preliminary data.</text>
</comment>
<sequence>MSGLCQLCEKLDFHDAFGQAREEEEELSSEPSRWHAQLSLVQKSAATCALCALVMKGWRQSRETVVENSLSECMFDPQENSPADLNESVTNIEAYSHGARLSLEVVRRPRMVDDGRRNRHSLFLRAECAPRVRGSWEAHDPLVTELRIVREPSSMLPDDDISSPVVDELVLSNPLSQNSLAVARGWLETCVKHHGSTCSPSGGGGRRRTPSRLLEVVTQSAGNNTRVYLREAARFTQNNAVDTRYVALSHCWGWGGTPFTTTTRTLKRRMDGIEMDELPQTLRDAVVVVSKLGLRYLWIDSLCIVQDDAHDWYAESAEMAGIYRNAHLVLGAAAGPSDAVGFLGNRQVLDVVQLPAGNGKPFSLALQLLPPQGRRWTDPEGPDSLLGEPLSARAWCLQERYLPTRALYYGTGQAFWECEKMRVSEDGDAVAQRGSHLKRLCKTSNISQSVFARARSSQSTSRSPSQVSWAGWYGMVEDYTARGITKHTDRLPALSGLAQSVAGATGAEYLAGLWKSGLLEGLVWCRAQPGQIMGDTLAVGEYVAPSWSWASVTGPVQFPIYTWYDTRARWKSMLSDFESLAEHVSHSTDKKDLDPYGRLQSGSYLRIRAPLLPVVAVLPRQANPPVIMGLFGQEPLRSAVADKTVELRIGGGRRSAFSAKQIWIEGGFDGAEVAGTRELYVVFLTRLPHVLDHGWAEHRFGLIVERLENGQENHYRRVGFVDGCILGQTHSSLVRWAMKHVQQQDPDTSGNFGIVGYRRPYKNGDVDDEERPNNLVSDPLHDLAKVEITMF</sequence>
<evidence type="ECO:0000259" key="1">
    <source>
        <dbReference type="Pfam" id="PF06985"/>
    </source>
</evidence>
<dbReference type="AlphaFoldDB" id="A0AAN6N6T4"/>
<proteinExistence type="predicted"/>
<gene>
    <name evidence="2" type="ORF">QBC46DRAFT_263335</name>
</gene>
<reference evidence="3" key="1">
    <citation type="journal article" date="2023" name="Mol. Phylogenet. Evol.">
        <title>Genome-scale phylogeny and comparative genomics of the fungal order Sordariales.</title>
        <authorList>
            <person name="Hensen N."/>
            <person name="Bonometti L."/>
            <person name="Westerberg I."/>
            <person name="Brannstrom I.O."/>
            <person name="Guillou S."/>
            <person name="Cros-Aarteil S."/>
            <person name="Calhoun S."/>
            <person name="Haridas S."/>
            <person name="Kuo A."/>
            <person name="Mondo S."/>
            <person name="Pangilinan J."/>
            <person name="Riley R."/>
            <person name="LaButti K."/>
            <person name="Andreopoulos B."/>
            <person name="Lipzen A."/>
            <person name="Chen C."/>
            <person name="Yan M."/>
            <person name="Daum C."/>
            <person name="Ng V."/>
            <person name="Clum A."/>
            <person name="Steindorff A."/>
            <person name="Ohm R.A."/>
            <person name="Martin F."/>
            <person name="Silar P."/>
            <person name="Natvig D.O."/>
            <person name="Lalanne C."/>
            <person name="Gautier V."/>
            <person name="Ament-Velasquez S.L."/>
            <person name="Kruys A."/>
            <person name="Hutchinson M.I."/>
            <person name="Powell A.J."/>
            <person name="Barry K."/>
            <person name="Miller A.N."/>
            <person name="Grigoriev I.V."/>
            <person name="Debuchy R."/>
            <person name="Gladieux P."/>
            <person name="Hiltunen Thoren M."/>
            <person name="Johannesson H."/>
        </authorList>
    </citation>
    <scope>NUCLEOTIDE SEQUENCE [LARGE SCALE GENOMIC DNA]</scope>
    <source>
        <strain evidence="3">CBS 340.73</strain>
    </source>
</reference>
<dbReference type="Proteomes" id="UP001303473">
    <property type="component" value="Unassembled WGS sequence"/>
</dbReference>
<dbReference type="Pfam" id="PF06985">
    <property type="entry name" value="HET"/>
    <property type="match status" value="1"/>
</dbReference>
<organism evidence="2 3">
    <name type="scientific">Diplogelasinospora grovesii</name>
    <dbReference type="NCBI Taxonomy" id="303347"/>
    <lineage>
        <taxon>Eukaryota</taxon>
        <taxon>Fungi</taxon>
        <taxon>Dikarya</taxon>
        <taxon>Ascomycota</taxon>
        <taxon>Pezizomycotina</taxon>
        <taxon>Sordariomycetes</taxon>
        <taxon>Sordariomycetidae</taxon>
        <taxon>Sordariales</taxon>
        <taxon>Diplogelasinosporaceae</taxon>
        <taxon>Diplogelasinospora</taxon>
    </lineage>
</organism>
<evidence type="ECO:0000313" key="3">
    <source>
        <dbReference type="Proteomes" id="UP001303473"/>
    </source>
</evidence>
<name>A0AAN6N6T4_9PEZI</name>
<evidence type="ECO:0000313" key="2">
    <source>
        <dbReference type="EMBL" id="KAK3939449.1"/>
    </source>
</evidence>
<accession>A0AAN6N6T4</accession>